<comment type="caution">
    <text evidence="1">The sequence shown here is derived from an EMBL/GenBank/DDBJ whole genome shotgun (WGS) entry which is preliminary data.</text>
</comment>
<organism evidence="1 2">
    <name type="scientific">Melastoma candidum</name>
    <dbReference type="NCBI Taxonomy" id="119954"/>
    <lineage>
        <taxon>Eukaryota</taxon>
        <taxon>Viridiplantae</taxon>
        <taxon>Streptophyta</taxon>
        <taxon>Embryophyta</taxon>
        <taxon>Tracheophyta</taxon>
        <taxon>Spermatophyta</taxon>
        <taxon>Magnoliopsida</taxon>
        <taxon>eudicotyledons</taxon>
        <taxon>Gunneridae</taxon>
        <taxon>Pentapetalae</taxon>
        <taxon>rosids</taxon>
        <taxon>malvids</taxon>
        <taxon>Myrtales</taxon>
        <taxon>Melastomataceae</taxon>
        <taxon>Melastomatoideae</taxon>
        <taxon>Melastomateae</taxon>
        <taxon>Melastoma</taxon>
    </lineage>
</organism>
<evidence type="ECO:0000313" key="2">
    <source>
        <dbReference type="Proteomes" id="UP001057402"/>
    </source>
</evidence>
<reference evidence="2" key="1">
    <citation type="journal article" date="2023" name="Front. Plant Sci.">
        <title>Chromosomal-level genome assembly of Melastoma candidum provides insights into trichome evolution.</title>
        <authorList>
            <person name="Zhong Y."/>
            <person name="Wu W."/>
            <person name="Sun C."/>
            <person name="Zou P."/>
            <person name="Liu Y."/>
            <person name="Dai S."/>
            <person name="Zhou R."/>
        </authorList>
    </citation>
    <scope>NUCLEOTIDE SEQUENCE [LARGE SCALE GENOMIC DNA]</scope>
</reference>
<protein>
    <submittedName>
        <fullName evidence="1">Uncharacterized protein</fullName>
    </submittedName>
</protein>
<gene>
    <name evidence="1" type="ORF">MLD38_006742</name>
</gene>
<dbReference type="Proteomes" id="UP001057402">
    <property type="component" value="Chromosome 3"/>
</dbReference>
<sequence length="134" mass="14970">MEGRNASHLTIPLDRESVPPPTIGKIGPYTVFITPKPSDPPIIAPAKLVSPPVQPPPPHFDKSAADEDPPFWGFFKDAVNKAHVAHSRLDDYMARWLGLNQSKYQWALDDYLESKGLEKEGLKAKECLNKKQQV</sequence>
<proteinExistence type="predicted"/>
<keyword evidence="2" id="KW-1185">Reference proteome</keyword>
<evidence type="ECO:0000313" key="1">
    <source>
        <dbReference type="EMBL" id="KAI4380565.1"/>
    </source>
</evidence>
<dbReference type="EMBL" id="CM042882">
    <property type="protein sequence ID" value="KAI4380565.1"/>
    <property type="molecule type" value="Genomic_DNA"/>
</dbReference>
<name>A0ACB9RNE0_9MYRT</name>
<accession>A0ACB9RNE0</accession>